<evidence type="ECO:0000313" key="2">
    <source>
        <dbReference type="EMBL" id="GAX74169.1"/>
    </source>
</evidence>
<proteinExistence type="predicted"/>
<feature type="compositionally biased region" description="Acidic residues" evidence="1">
    <location>
        <begin position="576"/>
        <end position="585"/>
    </location>
</feature>
<feature type="compositionally biased region" description="Low complexity" evidence="1">
    <location>
        <begin position="1044"/>
        <end position="1060"/>
    </location>
</feature>
<organism evidence="2 3">
    <name type="scientific">Chlamydomonas eustigma</name>
    <dbReference type="NCBI Taxonomy" id="1157962"/>
    <lineage>
        <taxon>Eukaryota</taxon>
        <taxon>Viridiplantae</taxon>
        <taxon>Chlorophyta</taxon>
        <taxon>core chlorophytes</taxon>
        <taxon>Chlorophyceae</taxon>
        <taxon>CS clade</taxon>
        <taxon>Chlamydomonadales</taxon>
        <taxon>Chlamydomonadaceae</taxon>
        <taxon>Chlamydomonas</taxon>
    </lineage>
</organism>
<reference evidence="2 3" key="1">
    <citation type="submission" date="2017-08" db="EMBL/GenBank/DDBJ databases">
        <title>Acidophilic green algal genome provides insights into adaptation to an acidic environment.</title>
        <authorList>
            <person name="Hirooka S."/>
            <person name="Hirose Y."/>
            <person name="Kanesaki Y."/>
            <person name="Higuchi S."/>
            <person name="Fujiwara T."/>
            <person name="Onuma R."/>
            <person name="Era A."/>
            <person name="Ohbayashi R."/>
            <person name="Uzuka A."/>
            <person name="Nozaki H."/>
            <person name="Yoshikawa H."/>
            <person name="Miyagishima S.Y."/>
        </authorList>
    </citation>
    <scope>NUCLEOTIDE SEQUENCE [LARGE SCALE GENOMIC DNA]</scope>
    <source>
        <strain evidence="2 3">NIES-2499</strain>
    </source>
</reference>
<dbReference type="EMBL" id="BEGY01000006">
    <property type="protein sequence ID" value="GAX74169.1"/>
    <property type="molecule type" value="Genomic_DNA"/>
</dbReference>
<keyword evidence="3" id="KW-1185">Reference proteome</keyword>
<evidence type="ECO:0000256" key="1">
    <source>
        <dbReference type="SAM" id="MobiDB-lite"/>
    </source>
</evidence>
<name>A0A250WTW0_9CHLO</name>
<feature type="region of interest" description="Disordered" evidence="1">
    <location>
        <begin position="1044"/>
        <end position="1114"/>
    </location>
</feature>
<feature type="region of interest" description="Disordered" evidence="1">
    <location>
        <begin position="576"/>
        <end position="606"/>
    </location>
</feature>
<dbReference type="PANTHER" id="PTHR13109:SF7">
    <property type="entry name" value="NEUROCHONDRIN"/>
    <property type="match status" value="1"/>
</dbReference>
<protein>
    <submittedName>
        <fullName evidence="2">Uncharacterized protein</fullName>
    </submittedName>
</protein>
<dbReference type="Proteomes" id="UP000232323">
    <property type="component" value="Unassembled WGS sequence"/>
</dbReference>
<feature type="compositionally biased region" description="Gly residues" evidence="1">
    <location>
        <begin position="1084"/>
        <end position="1095"/>
    </location>
</feature>
<comment type="caution">
    <text evidence="2">The sequence shown here is derived from an EMBL/GenBank/DDBJ whole genome shotgun (WGS) entry which is preliminary data.</text>
</comment>
<dbReference type="STRING" id="1157962.A0A250WTW0"/>
<accession>A0A250WTW0</accession>
<sequence>MQATAGASVSPLKLSSENWDSNFLHCLDLLKGPNDETRFVGLLLVTKLLQGGEHDGAIKDVIGALGSTFLNRLLLPLTRQRQDLQSPLTEDLYQQEILSCGLALAILSRASRLPDVAAGEDMMERVPALVKVVKAGGVSSLITRPTSGAAGYESQASSDSAPLSATATVGDALECLVNIATSGPKMGAGATTALLAGGLEAATKALAAAVGSGTAGLGLSGSVSSRKLDVSTLQTGVKGQGHAEVAGAGSSREDEGVLAQQEQRRVAMLAVRLVAVLLQFGGHSRLQTLSDQADVLQHTVVALGSLIGHPSMMAQLQEVPSSATPSEPQGQEDAAMLQLEALHALLLILPLPQELELHQRLSSGMHRQEWPASVRRGLNWLLRSRVSAVQKHSALQLAAALVEMSGPAWLLARGEQLPEAFLQVLAETLHVETALLLHDALYPDQLVPEDAGRSESRQQWQAPRATQAFMKAMQEQAQVRQAQAAEKVAEAMAAAKIGEAPSTVPPLPSLKDEMEGEPTEPTYTGTHHTQQHTQRAGERAMRLLPCCYLLLESVIEVLAEDFAMQDDEMMVIDEAGESEEDEEYDSSFSASRPTAPQRQGQQLLQPGVSQKAAQQLMYSLESTVAVVLQFMDELQEQGGGTGTVGSGVVTGRWSSVQADLALGAVRLLGRFLAEAPDSHTDAFRQALPFMLRVGSASPSSSSLVSFIPTGVTAAGPVQFLLPGLLLATSESSTASTQLKRSICKSPAALTAVASFLEAAAEEAVQLAEHLGPAATTSTASPFSAEISGSARVLAPPSLFARTSSISRNLPAGRALRMAELTRVERLMADASALLLNVVDAKDLKSVVSRRNSGSYARTGSNSGNLDSAASEGLVISVSQNLQQQQQQQQQPGLEQLGPVTRILLPAVSALGKWWRARSGWSASEAELTVPQQHVDHLAHARLMPRTILCCATLCGMVMEAAVKQAALLTAAAAGSASLQQQLDLRQGLGPISPEDVQPVCDLVLQALQAGCCISLTMMTEEEDMAEELAMRNARATVSAAAAAFTTGSSGSSRSGSGSTTPPSPRSPMHDPMMMAPASSLLGSLLGGGSGGGGGKRASRRQSTGGGPDTSMIVDDFPGDAEHAWERLGQSSVGLVELLQPMTSSALAAGWAQELMEAAAAVGGVQAMEVQAAKKRGGSQLQEGSSAASAVARQQELLLQAVGLRLLLSTLEAQGRVS</sequence>
<feature type="compositionally biased region" description="Low complexity" evidence="1">
    <location>
        <begin position="586"/>
        <end position="606"/>
    </location>
</feature>
<evidence type="ECO:0000313" key="3">
    <source>
        <dbReference type="Proteomes" id="UP000232323"/>
    </source>
</evidence>
<dbReference type="Pfam" id="PF05536">
    <property type="entry name" value="Neurochondrin"/>
    <property type="match status" value="3"/>
</dbReference>
<dbReference type="AlphaFoldDB" id="A0A250WTW0"/>
<dbReference type="InterPro" id="IPR008709">
    <property type="entry name" value="Neurochondrin"/>
</dbReference>
<dbReference type="OrthoDB" id="8962942at2759"/>
<dbReference type="PANTHER" id="PTHR13109">
    <property type="entry name" value="NEUROCHONDRIN"/>
    <property type="match status" value="1"/>
</dbReference>
<gene>
    <name evidence="2" type="ORF">CEUSTIGMA_g1618.t1</name>
</gene>